<dbReference type="Proteomes" id="UP000775213">
    <property type="component" value="Unassembled WGS sequence"/>
</dbReference>
<sequence>MLMPVADKSHWTLLVTYLKSLAWIFFDSFPNLTHRAILPDVVGTEWYLTVPRCLTYVLSEEDYFGGDIRNWPLSIATRIPTQTNGFDCGIFVCKYMEATILPRDVKWEE</sequence>
<evidence type="ECO:0000256" key="1">
    <source>
        <dbReference type="ARBA" id="ARBA00005234"/>
    </source>
</evidence>
<evidence type="ECO:0000256" key="2">
    <source>
        <dbReference type="ARBA" id="ARBA00022670"/>
    </source>
</evidence>
<keyword evidence="2" id="KW-0645">Protease</keyword>
<keyword evidence="3" id="KW-0378">Hydrolase</keyword>
<dbReference type="InterPro" id="IPR038765">
    <property type="entry name" value="Papain-like_cys_pep_sf"/>
</dbReference>
<evidence type="ECO:0000256" key="3">
    <source>
        <dbReference type="ARBA" id="ARBA00022801"/>
    </source>
</evidence>
<name>A0AAV7GIQ0_DENCH</name>
<dbReference type="EMBL" id="JAGFBR010000013">
    <property type="protein sequence ID" value="KAH0456341.1"/>
    <property type="molecule type" value="Genomic_DNA"/>
</dbReference>
<evidence type="ECO:0000313" key="6">
    <source>
        <dbReference type="Proteomes" id="UP000775213"/>
    </source>
</evidence>
<accession>A0AAV7GIQ0</accession>
<keyword evidence="6" id="KW-1185">Reference proteome</keyword>
<organism evidence="5 6">
    <name type="scientific">Dendrobium chrysotoxum</name>
    <name type="common">Orchid</name>
    <dbReference type="NCBI Taxonomy" id="161865"/>
    <lineage>
        <taxon>Eukaryota</taxon>
        <taxon>Viridiplantae</taxon>
        <taxon>Streptophyta</taxon>
        <taxon>Embryophyta</taxon>
        <taxon>Tracheophyta</taxon>
        <taxon>Spermatophyta</taxon>
        <taxon>Magnoliopsida</taxon>
        <taxon>Liliopsida</taxon>
        <taxon>Asparagales</taxon>
        <taxon>Orchidaceae</taxon>
        <taxon>Epidendroideae</taxon>
        <taxon>Malaxideae</taxon>
        <taxon>Dendrobiinae</taxon>
        <taxon>Dendrobium</taxon>
    </lineage>
</organism>
<feature type="domain" description="Ubiquitin-like protease family profile" evidence="4">
    <location>
        <begin position="1"/>
        <end position="99"/>
    </location>
</feature>
<comment type="caution">
    <text evidence="5">The sequence shown here is derived from an EMBL/GenBank/DDBJ whole genome shotgun (WGS) entry which is preliminary data.</text>
</comment>
<comment type="similarity">
    <text evidence="1">Belongs to the peptidase C48 family.</text>
</comment>
<proteinExistence type="inferred from homology"/>
<dbReference type="AlphaFoldDB" id="A0AAV7GIQ0"/>
<dbReference type="InterPro" id="IPR003653">
    <property type="entry name" value="Peptidase_C48_C"/>
</dbReference>
<dbReference type="GO" id="GO:0006508">
    <property type="term" value="P:proteolysis"/>
    <property type="evidence" value="ECO:0007669"/>
    <property type="project" value="UniProtKB-KW"/>
</dbReference>
<evidence type="ECO:0000313" key="5">
    <source>
        <dbReference type="EMBL" id="KAH0456341.1"/>
    </source>
</evidence>
<dbReference type="Gene3D" id="3.40.395.10">
    <property type="entry name" value="Adenoviral Proteinase, Chain A"/>
    <property type="match status" value="1"/>
</dbReference>
<protein>
    <recommendedName>
        <fullName evidence="4">Ubiquitin-like protease family profile domain-containing protein</fullName>
    </recommendedName>
</protein>
<gene>
    <name evidence="5" type="ORF">IEQ34_014248</name>
</gene>
<dbReference type="Pfam" id="PF02902">
    <property type="entry name" value="Peptidase_C48"/>
    <property type="match status" value="1"/>
</dbReference>
<dbReference type="GO" id="GO:0008234">
    <property type="term" value="F:cysteine-type peptidase activity"/>
    <property type="evidence" value="ECO:0007669"/>
    <property type="project" value="InterPro"/>
</dbReference>
<reference evidence="5 6" key="1">
    <citation type="journal article" date="2021" name="Hortic Res">
        <title>Chromosome-scale assembly of the Dendrobium chrysotoxum genome enhances the understanding of orchid evolution.</title>
        <authorList>
            <person name="Zhang Y."/>
            <person name="Zhang G.Q."/>
            <person name="Zhang D."/>
            <person name="Liu X.D."/>
            <person name="Xu X.Y."/>
            <person name="Sun W.H."/>
            <person name="Yu X."/>
            <person name="Zhu X."/>
            <person name="Wang Z.W."/>
            <person name="Zhao X."/>
            <person name="Zhong W.Y."/>
            <person name="Chen H."/>
            <person name="Yin W.L."/>
            <person name="Huang T."/>
            <person name="Niu S.C."/>
            <person name="Liu Z.J."/>
        </authorList>
    </citation>
    <scope>NUCLEOTIDE SEQUENCE [LARGE SCALE GENOMIC DNA]</scope>
    <source>
        <strain evidence="5">Lindl</strain>
    </source>
</reference>
<dbReference type="PROSITE" id="PS50600">
    <property type="entry name" value="ULP_PROTEASE"/>
    <property type="match status" value="1"/>
</dbReference>
<evidence type="ECO:0000259" key="4">
    <source>
        <dbReference type="PROSITE" id="PS50600"/>
    </source>
</evidence>
<dbReference type="SUPFAM" id="SSF54001">
    <property type="entry name" value="Cysteine proteinases"/>
    <property type="match status" value="1"/>
</dbReference>